<feature type="domain" description="HTH tetR-type" evidence="3">
    <location>
        <begin position="39"/>
        <end position="99"/>
    </location>
</feature>
<keyword evidence="1 2" id="KW-0238">DNA-binding</keyword>
<dbReference type="Pfam" id="PF17925">
    <property type="entry name" value="TetR_C_20"/>
    <property type="match status" value="1"/>
</dbReference>
<dbReference type="InterPro" id="IPR009057">
    <property type="entry name" value="Homeodomain-like_sf"/>
</dbReference>
<dbReference type="InterPro" id="IPR050109">
    <property type="entry name" value="HTH-type_TetR-like_transc_reg"/>
</dbReference>
<reference evidence="4 5" key="1">
    <citation type="submission" date="2020-01" db="EMBL/GenBank/DDBJ databases">
        <title>Insect and environment-associated Actinomycetes.</title>
        <authorList>
            <person name="Currrie C."/>
            <person name="Chevrette M."/>
            <person name="Carlson C."/>
            <person name="Stubbendieck R."/>
            <person name="Wendt-Pienkowski E."/>
        </authorList>
    </citation>
    <scope>NUCLEOTIDE SEQUENCE [LARGE SCALE GENOMIC DNA]</scope>
    <source>
        <strain evidence="4 5">SID10258</strain>
    </source>
</reference>
<dbReference type="PANTHER" id="PTHR30055:SF242">
    <property type="entry name" value="HTH-TYPE TRANSCRIPTIONAL REPRESSOR KSTR"/>
    <property type="match status" value="1"/>
</dbReference>
<evidence type="ECO:0000256" key="2">
    <source>
        <dbReference type="PROSITE-ProRule" id="PRU00335"/>
    </source>
</evidence>
<dbReference type="GO" id="GO:0003700">
    <property type="term" value="F:DNA-binding transcription factor activity"/>
    <property type="evidence" value="ECO:0007669"/>
    <property type="project" value="TreeGrafter"/>
</dbReference>
<dbReference type="Pfam" id="PF00440">
    <property type="entry name" value="TetR_N"/>
    <property type="match status" value="1"/>
</dbReference>
<evidence type="ECO:0000313" key="4">
    <source>
        <dbReference type="EMBL" id="NEA28226.1"/>
    </source>
</evidence>
<dbReference type="GO" id="GO:0000976">
    <property type="term" value="F:transcription cis-regulatory region binding"/>
    <property type="evidence" value="ECO:0007669"/>
    <property type="project" value="TreeGrafter"/>
</dbReference>
<protein>
    <submittedName>
        <fullName evidence="4">TetR/AcrR family transcriptional regulator</fullName>
    </submittedName>
</protein>
<gene>
    <name evidence="4" type="ORF">G3I70_37880</name>
</gene>
<evidence type="ECO:0000259" key="3">
    <source>
        <dbReference type="PROSITE" id="PS50977"/>
    </source>
</evidence>
<organism evidence="4 5">
    <name type="scientific">Actinomadura bangladeshensis</name>
    <dbReference type="NCBI Taxonomy" id="453573"/>
    <lineage>
        <taxon>Bacteria</taxon>
        <taxon>Bacillati</taxon>
        <taxon>Actinomycetota</taxon>
        <taxon>Actinomycetes</taxon>
        <taxon>Streptosporangiales</taxon>
        <taxon>Thermomonosporaceae</taxon>
        <taxon>Actinomadura</taxon>
    </lineage>
</organism>
<comment type="caution">
    <text evidence="4">The sequence shown here is derived from an EMBL/GenBank/DDBJ whole genome shotgun (WGS) entry which is preliminary data.</text>
</comment>
<proteinExistence type="predicted"/>
<dbReference type="PRINTS" id="PR00455">
    <property type="entry name" value="HTHTETR"/>
</dbReference>
<dbReference type="AlphaFoldDB" id="A0A6L9QST5"/>
<dbReference type="InterPro" id="IPR001647">
    <property type="entry name" value="HTH_TetR"/>
</dbReference>
<accession>A0A6L9QST5</accession>
<dbReference type="EMBL" id="JAAGLI010001013">
    <property type="protein sequence ID" value="NEA28226.1"/>
    <property type="molecule type" value="Genomic_DNA"/>
</dbReference>
<feature type="DNA-binding region" description="H-T-H motif" evidence="2">
    <location>
        <begin position="62"/>
        <end position="81"/>
    </location>
</feature>
<dbReference type="Proteomes" id="UP000475532">
    <property type="component" value="Unassembled WGS sequence"/>
</dbReference>
<dbReference type="SUPFAM" id="SSF46689">
    <property type="entry name" value="Homeodomain-like"/>
    <property type="match status" value="1"/>
</dbReference>
<dbReference type="InterPro" id="IPR041642">
    <property type="entry name" value="KstR_C"/>
</dbReference>
<evidence type="ECO:0000313" key="5">
    <source>
        <dbReference type="Proteomes" id="UP000475532"/>
    </source>
</evidence>
<dbReference type="PROSITE" id="PS50977">
    <property type="entry name" value="HTH_TETR_2"/>
    <property type="match status" value="1"/>
</dbReference>
<sequence length="231" mass="24864">MARSLDIVPSQHTDGPGGRTVARISAARMSAEPSSPEQHDRRQRILRAASRIGMEKSLERVQMHEVAKAAGVAIGTLYRYFPSKVHLFTAVMAAQVDRLREQVAEPAPGVAPEDAVADMLVQASRNLMAQPVLSASMLHASNTAHVATVADTVHIDNTFREILLRAVGIEVPTVQDVTLVRLLMQCWYGVLQSSLNGRASMADVETDIRLACKLLLAPRSNAPAAGGTPSQ</sequence>
<name>A0A6L9QST5_9ACTN</name>
<evidence type="ECO:0000256" key="1">
    <source>
        <dbReference type="ARBA" id="ARBA00023125"/>
    </source>
</evidence>
<dbReference type="Gene3D" id="1.10.357.10">
    <property type="entry name" value="Tetracycline Repressor, domain 2"/>
    <property type="match status" value="1"/>
</dbReference>
<dbReference type="PANTHER" id="PTHR30055">
    <property type="entry name" value="HTH-TYPE TRANSCRIPTIONAL REGULATOR RUTR"/>
    <property type="match status" value="1"/>
</dbReference>